<evidence type="ECO:0000256" key="1">
    <source>
        <dbReference type="SAM" id="MobiDB-lite"/>
    </source>
</evidence>
<feature type="compositionally biased region" description="Polar residues" evidence="1">
    <location>
        <begin position="437"/>
        <end position="449"/>
    </location>
</feature>
<reference evidence="2 3" key="1">
    <citation type="submission" date="2023-02" db="EMBL/GenBank/DDBJ databases">
        <title>LHISI_Scaffold_Assembly.</title>
        <authorList>
            <person name="Stuart O.P."/>
            <person name="Cleave R."/>
            <person name="Magrath M.J.L."/>
            <person name="Mikheyev A.S."/>
        </authorList>
    </citation>
    <scope>NUCLEOTIDE SEQUENCE [LARGE SCALE GENOMIC DNA]</scope>
    <source>
        <strain evidence="2">Daus_M_001</strain>
        <tissue evidence="2">Leg muscle</tissue>
    </source>
</reference>
<dbReference type="EMBL" id="JARBHB010000009">
    <property type="protein sequence ID" value="KAJ8875256.1"/>
    <property type="molecule type" value="Genomic_DNA"/>
</dbReference>
<feature type="compositionally biased region" description="Basic and acidic residues" evidence="1">
    <location>
        <begin position="426"/>
        <end position="436"/>
    </location>
</feature>
<sequence>MPGEVFSTTLCGRDFLCHSIGGAVVVHSVCWRRSEKFPTLVERQGGERQPAPVVPGEALGVWVEARQFRDASSDTIPSFVSPGVTRPGIEQGSPWWEASRLPLSHPDPQGATSFAPAANQAATRRRLHEIHIVNADSRARTSGRLLVIYTKADMTKVSNSLVLGQVQLLPGSDGAVASACALHQGDPRSIPGGPAPGPSRVRIVLDDAACRRVFSGYSRFPAIALRRRSIIASHFMSCSGTTGTYGSQLESPSTLRVTDVLEKRDSLLPLTTGNWMELRPIKRLVCFAQLHTAEGNEAPTQDITDTHIDDSRGKSRVVNPTALNTIFFLDVCSKNSFSCCDAALSKSGCRRRSLTRPMVFLASLLAELQTHVITAAWPTTGKTRLLRTHNYASIVFTSRWFALLTLARPARASEEEARVVMGKREVPEKTHRKETSYGRNATSENSGATPTGIEPGSPWWEARHQRFRWTFITENLSAYGGKGCSRIRTAMSLIHLGDRTEVENIHTTDLSCAHNHSSYPSVGRPSVIRRFFRPSIESDSRQSVVRRSVWPENVHSPFPSHSPFFHGGVVTNHSSLTWSVSPSRSRPDFRMWGPGRMLSLSGAFSGIE</sequence>
<evidence type="ECO:0000313" key="2">
    <source>
        <dbReference type="EMBL" id="KAJ8875256.1"/>
    </source>
</evidence>
<protein>
    <submittedName>
        <fullName evidence="2">Uncharacterized protein</fullName>
    </submittedName>
</protein>
<comment type="caution">
    <text evidence="2">The sequence shown here is derived from an EMBL/GenBank/DDBJ whole genome shotgun (WGS) entry which is preliminary data.</text>
</comment>
<proteinExistence type="predicted"/>
<feature type="region of interest" description="Disordered" evidence="1">
    <location>
        <begin position="426"/>
        <end position="457"/>
    </location>
</feature>
<organism evidence="2 3">
    <name type="scientific">Dryococelus australis</name>
    <dbReference type="NCBI Taxonomy" id="614101"/>
    <lineage>
        <taxon>Eukaryota</taxon>
        <taxon>Metazoa</taxon>
        <taxon>Ecdysozoa</taxon>
        <taxon>Arthropoda</taxon>
        <taxon>Hexapoda</taxon>
        <taxon>Insecta</taxon>
        <taxon>Pterygota</taxon>
        <taxon>Neoptera</taxon>
        <taxon>Polyneoptera</taxon>
        <taxon>Phasmatodea</taxon>
        <taxon>Verophasmatodea</taxon>
        <taxon>Anareolatae</taxon>
        <taxon>Phasmatidae</taxon>
        <taxon>Eurycanthinae</taxon>
        <taxon>Dryococelus</taxon>
    </lineage>
</organism>
<gene>
    <name evidence="2" type="ORF">PR048_023151</name>
</gene>
<dbReference type="Proteomes" id="UP001159363">
    <property type="component" value="Chromosome 8"/>
</dbReference>
<name>A0ABQ9GTC0_9NEOP</name>
<keyword evidence="3" id="KW-1185">Reference proteome</keyword>
<accession>A0ABQ9GTC0</accession>
<evidence type="ECO:0000313" key="3">
    <source>
        <dbReference type="Proteomes" id="UP001159363"/>
    </source>
</evidence>